<name>A0A8H7ULP3_9FUNG</name>
<accession>A0A8H7ULP3</accession>
<proteinExistence type="predicted"/>
<sequence>MRIKGLPRLNHFLSIHLSIVYSSIYSQWPARKFLSYHHPLRLNPYSTGDRILDVVKSADAAQRARADQAAVVPKARNEVTNENQSASISGN</sequence>
<organism evidence="2 3">
    <name type="scientific">Umbelopsis vinacea</name>
    <dbReference type="NCBI Taxonomy" id="44442"/>
    <lineage>
        <taxon>Eukaryota</taxon>
        <taxon>Fungi</taxon>
        <taxon>Fungi incertae sedis</taxon>
        <taxon>Mucoromycota</taxon>
        <taxon>Mucoromycotina</taxon>
        <taxon>Umbelopsidomycetes</taxon>
        <taxon>Umbelopsidales</taxon>
        <taxon>Umbelopsidaceae</taxon>
        <taxon>Umbelopsis</taxon>
    </lineage>
</organism>
<feature type="region of interest" description="Disordered" evidence="1">
    <location>
        <begin position="66"/>
        <end position="91"/>
    </location>
</feature>
<comment type="caution">
    <text evidence="2">The sequence shown here is derived from an EMBL/GenBank/DDBJ whole genome shotgun (WGS) entry which is preliminary data.</text>
</comment>
<dbReference type="Proteomes" id="UP000612746">
    <property type="component" value="Unassembled WGS sequence"/>
</dbReference>
<reference evidence="2" key="1">
    <citation type="submission" date="2020-12" db="EMBL/GenBank/DDBJ databases">
        <title>Metabolic potential, ecology and presence of endohyphal bacteria is reflected in genomic diversity of Mucoromycotina.</title>
        <authorList>
            <person name="Muszewska A."/>
            <person name="Okrasinska A."/>
            <person name="Steczkiewicz K."/>
            <person name="Drgas O."/>
            <person name="Orlowska M."/>
            <person name="Perlinska-Lenart U."/>
            <person name="Aleksandrzak-Piekarczyk T."/>
            <person name="Szatraj K."/>
            <person name="Zielenkiewicz U."/>
            <person name="Pilsyk S."/>
            <person name="Malc E."/>
            <person name="Mieczkowski P."/>
            <person name="Kruszewska J.S."/>
            <person name="Biernat P."/>
            <person name="Pawlowska J."/>
        </authorList>
    </citation>
    <scope>NUCLEOTIDE SEQUENCE</scope>
    <source>
        <strain evidence="2">WA0000051536</strain>
    </source>
</reference>
<dbReference type="AlphaFoldDB" id="A0A8H7ULP3"/>
<evidence type="ECO:0000313" key="3">
    <source>
        <dbReference type="Proteomes" id="UP000612746"/>
    </source>
</evidence>
<evidence type="ECO:0000313" key="2">
    <source>
        <dbReference type="EMBL" id="KAG2184358.1"/>
    </source>
</evidence>
<dbReference type="EMBL" id="JAEPRA010000006">
    <property type="protein sequence ID" value="KAG2184358.1"/>
    <property type="molecule type" value="Genomic_DNA"/>
</dbReference>
<evidence type="ECO:0000256" key="1">
    <source>
        <dbReference type="SAM" id="MobiDB-lite"/>
    </source>
</evidence>
<protein>
    <submittedName>
        <fullName evidence="2">Uncharacterized protein</fullName>
    </submittedName>
</protein>
<gene>
    <name evidence="2" type="ORF">INT44_009373</name>
</gene>
<feature type="compositionally biased region" description="Polar residues" evidence="1">
    <location>
        <begin position="78"/>
        <end position="91"/>
    </location>
</feature>
<keyword evidence="3" id="KW-1185">Reference proteome</keyword>